<dbReference type="AlphaFoldDB" id="A0A917D2Q6"/>
<dbReference type="InterPro" id="IPR036866">
    <property type="entry name" value="RibonucZ/Hydroxyglut_hydro"/>
</dbReference>
<dbReference type="PANTHER" id="PTHR36839">
    <property type="entry name" value="METALLO-BETA-LACTAMASE FAMILY PROTEIN (AFU_ORTHOLOGUE AFUA_5G12770)"/>
    <property type="match status" value="1"/>
</dbReference>
<sequence>MADRPICITCGVAVDLDRFDRDDCVICTDDRQYVGYDGQQWTTLTELRAGHTNAVREEAPGLWGVGTEPAFAIGQRALIVPGEGGNLLWDCISLVDGPTVDRVNQFGGLAAIAISHPHYYSSMVEWSEAFGGIPIYLHGDDEKWIRASGNTRTWDGDTAEILPGRTLLNPRVHFAGGTVVHWAGTDGRGALCTGDIVQVVADHRWVSFMYSYPNLIPEHPDTVRRTVKLLSPYEFETIYGAWWGRVVPADAKRAVTRSARRYLEHLGLTL</sequence>
<evidence type="ECO:0000313" key="2">
    <source>
        <dbReference type="Proteomes" id="UP000654257"/>
    </source>
</evidence>
<dbReference type="RefSeq" id="WP_188544988.1">
    <property type="nucleotide sequence ID" value="NZ_BMCU01000002.1"/>
</dbReference>
<dbReference type="PANTHER" id="PTHR36839:SF1">
    <property type="entry name" value="METALLO-BETA-LACTAMASE FAMILY PROTEIN (AFU_ORTHOLOGUE AFUA_5G12770)"/>
    <property type="match status" value="1"/>
</dbReference>
<reference evidence="1" key="1">
    <citation type="journal article" date="2014" name="Int. J. Syst. Evol. Microbiol.">
        <title>Complete genome sequence of Corynebacterium casei LMG S-19264T (=DSM 44701T), isolated from a smear-ripened cheese.</title>
        <authorList>
            <consortium name="US DOE Joint Genome Institute (JGI-PGF)"/>
            <person name="Walter F."/>
            <person name="Albersmeier A."/>
            <person name="Kalinowski J."/>
            <person name="Ruckert C."/>
        </authorList>
    </citation>
    <scope>NUCLEOTIDE SEQUENCE</scope>
    <source>
        <strain evidence="1">CCM 7905</strain>
    </source>
</reference>
<organism evidence="1 2">
    <name type="scientific">Rhodococcoides trifolii</name>
    <dbReference type="NCBI Taxonomy" id="908250"/>
    <lineage>
        <taxon>Bacteria</taxon>
        <taxon>Bacillati</taxon>
        <taxon>Actinomycetota</taxon>
        <taxon>Actinomycetes</taxon>
        <taxon>Mycobacteriales</taxon>
        <taxon>Nocardiaceae</taxon>
        <taxon>Rhodococcoides</taxon>
    </lineage>
</organism>
<accession>A0A917D2Q6</accession>
<keyword evidence="2" id="KW-1185">Reference proteome</keyword>
<dbReference type="EMBL" id="BMCU01000002">
    <property type="protein sequence ID" value="GGG09034.1"/>
    <property type="molecule type" value="Genomic_DNA"/>
</dbReference>
<comment type="caution">
    <text evidence="1">The sequence shown here is derived from an EMBL/GenBank/DDBJ whole genome shotgun (WGS) entry which is preliminary data.</text>
</comment>
<evidence type="ECO:0000313" key="1">
    <source>
        <dbReference type="EMBL" id="GGG09034.1"/>
    </source>
</evidence>
<dbReference type="SUPFAM" id="SSF56281">
    <property type="entry name" value="Metallo-hydrolase/oxidoreductase"/>
    <property type="match status" value="1"/>
</dbReference>
<reference evidence="1" key="2">
    <citation type="submission" date="2020-09" db="EMBL/GenBank/DDBJ databases">
        <authorList>
            <person name="Sun Q."/>
            <person name="Sedlacek I."/>
        </authorList>
    </citation>
    <scope>NUCLEOTIDE SEQUENCE</scope>
    <source>
        <strain evidence="1">CCM 7905</strain>
    </source>
</reference>
<name>A0A917D2Q6_9NOCA</name>
<evidence type="ECO:0008006" key="3">
    <source>
        <dbReference type="Google" id="ProtNLM"/>
    </source>
</evidence>
<proteinExistence type="predicted"/>
<dbReference type="Gene3D" id="3.60.15.10">
    <property type="entry name" value="Ribonuclease Z/Hydroxyacylglutathione hydrolase-like"/>
    <property type="match status" value="1"/>
</dbReference>
<dbReference type="Proteomes" id="UP000654257">
    <property type="component" value="Unassembled WGS sequence"/>
</dbReference>
<protein>
    <recommendedName>
        <fullName evidence="3">MBL fold metallo-hydrolase</fullName>
    </recommendedName>
</protein>
<gene>
    <name evidence="1" type="ORF">GCM10007304_23910</name>
</gene>